<dbReference type="Gene3D" id="6.10.140.1740">
    <property type="match status" value="1"/>
</dbReference>
<dbReference type="AlphaFoldDB" id="A0A8H5C0M8"/>
<keyword evidence="5" id="KW-1185">Reference proteome</keyword>
<sequence length="324" mass="36614">MSAGLRSRTRKRRHSQAFSDQLDVPQDRDRTEQALEDPEARAQKEREIWDTIREEHYEAVEQLPLHLHRQYALMRELEEQVLGCMHDLMPTLTNYVSKRRHIHAEAFGKRLNGEAEATEEAATTRTTPQPEVLVESSSQSPIGFPVGRVSIPETTRGMLAHIAWLTEETIHASQEKVYLAQAAQDSVDRQIRLIEQAIKEQELAISLGTRPGTQMAPIILPEALAPASRWTRPSSRPILDDSDLEELDFPATHPENDPEPTPPPPPAKRKRVRMKPPQEGPLTITVPPQQKFCFCQQGSSGNMIACDNNRCKYEWTITSSIGIA</sequence>
<dbReference type="PANTHER" id="PTHR10333">
    <property type="entry name" value="INHIBITOR OF GROWTH PROTEIN"/>
    <property type="match status" value="1"/>
</dbReference>
<evidence type="ECO:0000259" key="3">
    <source>
        <dbReference type="SMART" id="SM01408"/>
    </source>
</evidence>
<feature type="region of interest" description="Disordered" evidence="2">
    <location>
        <begin position="248"/>
        <end position="285"/>
    </location>
</feature>
<dbReference type="CDD" id="cd16859">
    <property type="entry name" value="ING_ING4_5"/>
    <property type="match status" value="1"/>
</dbReference>
<feature type="compositionally biased region" description="Basic and acidic residues" evidence="2">
    <location>
        <begin position="25"/>
        <end position="43"/>
    </location>
</feature>
<dbReference type="Gene3D" id="3.30.40.10">
    <property type="entry name" value="Zinc/RING finger domain, C3HC4 (zinc finger)"/>
    <property type="match status" value="1"/>
</dbReference>
<dbReference type="SMART" id="SM01408">
    <property type="entry name" value="ING"/>
    <property type="match status" value="1"/>
</dbReference>
<feature type="region of interest" description="Disordered" evidence="2">
    <location>
        <begin position="1"/>
        <end position="43"/>
    </location>
</feature>
<dbReference type="Proteomes" id="UP000559256">
    <property type="component" value="Unassembled WGS sequence"/>
</dbReference>
<evidence type="ECO:0000256" key="1">
    <source>
        <dbReference type="ARBA" id="ARBA00022853"/>
    </source>
</evidence>
<dbReference type="InterPro" id="IPR024610">
    <property type="entry name" value="ING_N_histone-binding"/>
</dbReference>
<evidence type="ECO:0000256" key="2">
    <source>
        <dbReference type="SAM" id="MobiDB-lite"/>
    </source>
</evidence>
<dbReference type="InterPro" id="IPR011011">
    <property type="entry name" value="Znf_FYVE_PHD"/>
</dbReference>
<dbReference type="GO" id="GO:0000785">
    <property type="term" value="C:chromatin"/>
    <property type="evidence" value="ECO:0007669"/>
    <property type="project" value="UniProtKB-ARBA"/>
</dbReference>
<dbReference type="GO" id="GO:0006325">
    <property type="term" value="P:chromatin organization"/>
    <property type="evidence" value="ECO:0007669"/>
    <property type="project" value="UniProtKB-KW"/>
</dbReference>
<dbReference type="SUPFAM" id="SSF57903">
    <property type="entry name" value="FYVE/PHD zinc finger"/>
    <property type="match status" value="1"/>
</dbReference>
<evidence type="ECO:0000313" key="4">
    <source>
        <dbReference type="EMBL" id="KAF5332959.1"/>
    </source>
</evidence>
<gene>
    <name evidence="4" type="ORF">D9758_016437</name>
</gene>
<accession>A0A8H5C0M8</accession>
<comment type="caution">
    <text evidence="4">The sequence shown here is derived from an EMBL/GenBank/DDBJ whole genome shotgun (WGS) entry which is preliminary data.</text>
</comment>
<protein>
    <recommendedName>
        <fullName evidence="3">Inhibitor of growth protein N-terminal histone-binding domain-containing protein</fullName>
    </recommendedName>
</protein>
<reference evidence="4 5" key="1">
    <citation type="journal article" date="2020" name="ISME J.">
        <title>Uncovering the hidden diversity of litter-decomposition mechanisms in mushroom-forming fungi.</title>
        <authorList>
            <person name="Floudas D."/>
            <person name="Bentzer J."/>
            <person name="Ahren D."/>
            <person name="Johansson T."/>
            <person name="Persson P."/>
            <person name="Tunlid A."/>
        </authorList>
    </citation>
    <scope>NUCLEOTIDE SEQUENCE [LARGE SCALE GENOMIC DNA]</scope>
    <source>
        <strain evidence="4 5">CBS 291.85</strain>
    </source>
</reference>
<proteinExistence type="predicted"/>
<dbReference type="InterPro" id="IPR028651">
    <property type="entry name" value="ING_fam"/>
</dbReference>
<feature type="domain" description="Inhibitor of growth protein N-terminal histone-binding" evidence="3">
    <location>
        <begin position="52"/>
        <end position="201"/>
    </location>
</feature>
<name>A0A8H5C0M8_9AGAR</name>
<feature type="region of interest" description="Disordered" evidence="2">
    <location>
        <begin position="111"/>
        <end position="139"/>
    </location>
</feature>
<dbReference type="InterPro" id="IPR013083">
    <property type="entry name" value="Znf_RING/FYVE/PHD"/>
</dbReference>
<dbReference type="OrthoDB" id="5411773at2759"/>
<dbReference type="PANTHER" id="PTHR10333:SF42">
    <property type="entry name" value="INHIBITOR OF GROWTH PROTEIN 5"/>
    <property type="match status" value="1"/>
</dbReference>
<dbReference type="EMBL" id="JAACJM010000297">
    <property type="protein sequence ID" value="KAF5332959.1"/>
    <property type="molecule type" value="Genomic_DNA"/>
</dbReference>
<evidence type="ECO:0000313" key="5">
    <source>
        <dbReference type="Proteomes" id="UP000559256"/>
    </source>
</evidence>
<organism evidence="4 5">
    <name type="scientific">Tetrapyrgos nigripes</name>
    <dbReference type="NCBI Taxonomy" id="182062"/>
    <lineage>
        <taxon>Eukaryota</taxon>
        <taxon>Fungi</taxon>
        <taxon>Dikarya</taxon>
        <taxon>Basidiomycota</taxon>
        <taxon>Agaricomycotina</taxon>
        <taxon>Agaricomycetes</taxon>
        <taxon>Agaricomycetidae</taxon>
        <taxon>Agaricales</taxon>
        <taxon>Marasmiineae</taxon>
        <taxon>Marasmiaceae</taxon>
        <taxon>Tetrapyrgos</taxon>
    </lineage>
</organism>
<dbReference type="Pfam" id="PF12998">
    <property type="entry name" value="ING"/>
    <property type="match status" value="2"/>
</dbReference>
<keyword evidence="1" id="KW-0156">Chromatin regulator</keyword>